<evidence type="ECO:0000313" key="1">
    <source>
        <dbReference type="EMBL" id="GEQ84977.1"/>
    </source>
</evidence>
<dbReference type="GO" id="GO:0004497">
    <property type="term" value="F:monooxygenase activity"/>
    <property type="evidence" value="ECO:0007669"/>
    <property type="project" value="UniProtKB-KW"/>
</dbReference>
<protein>
    <submittedName>
        <fullName evidence="1">Antibiotic biosynthesis monooxygenase</fullName>
    </submittedName>
</protein>
<sequence length="104" mass="12111">MTNNYYAVIFTSTLSKHTEGYNEMAHKMELLAEQQNGFLGISSARENIGITISYWENEQAIINWKANLDHQLAQKFGKLKWYSSYKVEVALIKRSYNFNNKNLP</sequence>
<dbReference type="EMBL" id="BKCF01000001">
    <property type="protein sequence ID" value="GEQ84977.1"/>
    <property type="molecule type" value="Genomic_DNA"/>
</dbReference>
<accession>A0A5J4FSG2</accession>
<dbReference type="RefSeq" id="WP_151892916.1">
    <property type="nucleotide sequence ID" value="NZ_BKCF01000001.1"/>
</dbReference>
<dbReference type="Proteomes" id="UP000326994">
    <property type="component" value="Unassembled WGS sequence"/>
</dbReference>
<keyword evidence="1" id="KW-0503">Monooxygenase</keyword>
<proteinExistence type="predicted"/>
<dbReference type="PANTHER" id="PTHR37811">
    <property type="entry name" value="BLL5343 PROTEIN"/>
    <property type="match status" value="1"/>
</dbReference>
<dbReference type="OrthoDB" id="9798439at2"/>
<evidence type="ECO:0000313" key="2">
    <source>
        <dbReference type="Proteomes" id="UP000326994"/>
    </source>
</evidence>
<keyword evidence="1" id="KW-0560">Oxidoreductase</keyword>
<dbReference type="AlphaFoldDB" id="A0A5J4FSG2"/>
<dbReference type="InterPro" id="IPR052936">
    <property type="entry name" value="Jasmonate_Hydroxylase-like"/>
</dbReference>
<comment type="caution">
    <text evidence="1">The sequence shown here is derived from an EMBL/GenBank/DDBJ whole genome shotgun (WGS) entry which is preliminary data.</text>
</comment>
<gene>
    <name evidence="1" type="primary">yqjZ</name>
    <name evidence="1" type="ORF">ULMS_04850</name>
</gene>
<name>A0A5J4FSG2_9FLAO</name>
<keyword evidence="2" id="KW-1185">Reference proteome</keyword>
<dbReference type="InterPro" id="IPR011008">
    <property type="entry name" value="Dimeric_a/b-barrel"/>
</dbReference>
<dbReference type="Gene3D" id="3.30.70.100">
    <property type="match status" value="1"/>
</dbReference>
<reference evidence="1 2" key="1">
    <citation type="submission" date="2019-08" db="EMBL/GenBank/DDBJ databases">
        <title>Ulvibacter marinistellae sp. nov., isolated from a starfish, Patiria pectinifera.</title>
        <authorList>
            <person name="Kawano K."/>
            <person name="Ushijima N."/>
            <person name="Kihara M."/>
            <person name="Itoh H."/>
        </authorList>
    </citation>
    <scope>NUCLEOTIDE SEQUENCE [LARGE SCALE GENOMIC DNA]</scope>
    <source>
        <strain evidence="1 2">KK4</strain>
    </source>
</reference>
<dbReference type="PANTHER" id="PTHR37811:SF2">
    <property type="entry name" value="ABM DOMAIN-CONTAINING PROTEIN"/>
    <property type="match status" value="1"/>
</dbReference>
<organism evidence="1 2">
    <name type="scientific">Patiriisocius marinistellae</name>
    <dbReference type="NCBI Taxonomy" id="2494560"/>
    <lineage>
        <taxon>Bacteria</taxon>
        <taxon>Pseudomonadati</taxon>
        <taxon>Bacteroidota</taxon>
        <taxon>Flavobacteriia</taxon>
        <taxon>Flavobacteriales</taxon>
        <taxon>Flavobacteriaceae</taxon>
        <taxon>Patiriisocius</taxon>
    </lineage>
</organism>
<dbReference type="SUPFAM" id="SSF54909">
    <property type="entry name" value="Dimeric alpha+beta barrel"/>
    <property type="match status" value="1"/>
</dbReference>